<keyword evidence="2" id="KW-0349">Heme</keyword>
<dbReference type="GO" id="GO:0009055">
    <property type="term" value="F:electron transfer activity"/>
    <property type="evidence" value="ECO:0007669"/>
    <property type="project" value="InterPro"/>
</dbReference>
<dbReference type="NCBIfam" id="TIGR02970">
    <property type="entry name" value="succ_dehyd_cytB"/>
    <property type="match status" value="1"/>
</dbReference>
<dbReference type="GO" id="GO:0006121">
    <property type="term" value="P:mitochondrial electron transport, succinate to ubiquinone"/>
    <property type="evidence" value="ECO:0007669"/>
    <property type="project" value="TreeGrafter"/>
</dbReference>
<evidence type="ECO:0000313" key="12">
    <source>
        <dbReference type="EMBL" id="QBH70217.1"/>
    </source>
</evidence>
<comment type="subcellular location">
    <subcellularLocation>
        <location evidence="1">Membrane</location>
    </subcellularLocation>
</comment>
<dbReference type="CDD" id="cd03499">
    <property type="entry name" value="SQR_TypeC_SdhC"/>
    <property type="match status" value="1"/>
</dbReference>
<feature type="transmembrane region" description="Helical" evidence="8">
    <location>
        <begin position="165"/>
        <end position="185"/>
    </location>
</feature>
<dbReference type="EMBL" id="WNWS01000078">
    <property type="protein sequence ID" value="KAE9982248.1"/>
    <property type="molecule type" value="Genomic_DNA"/>
</dbReference>
<name>A0A370JIY7_VENIN</name>
<proteinExistence type="predicted"/>
<evidence type="ECO:0000313" key="10">
    <source>
        <dbReference type="EMBL" id="KAE9983631.1"/>
    </source>
</evidence>
<evidence type="ECO:0000256" key="1">
    <source>
        <dbReference type="ARBA" id="ARBA00004370"/>
    </source>
</evidence>
<organism evidence="12">
    <name type="scientific">Venturia inaequalis</name>
    <name type="common">Apple scab fungus</name>
    <dbReference type="NCBI Taxonomy" id="5025"/>
    <lineage>
        <taxon>Eukaryota</taxon>
        <taxon>Fungi</taxon>
        <taxon>Dikarya</taxon>
        <taxon>Ascomycota</taxon>
        <taxon>Pezizomycotina</taxon>
        <taxon>Dothideomycetes</taxon>
        <taxon>Pleosporomycetidae</taxon>
        <taxon>Venturiales</taxon>
        <taxon>Venturiaceae</taxon>
        <taxon>Venturia</taxon>
    </lineage>
</organism>
<sequence>MMSNRALQITARRVAAQKPTTAFARFASPAAVATNTHFLHRRQVATQHVSVDNNDILVAQRKLRPVSPHLGIYKPQITWIPSMFNRITGAILSGGFYLFGIGYLVAPAFGWHLESAVLAASFATWPIAAKVLAKMSLALPFTFHSFNGLRHLMWDMTKGITNAQVARSGWFVVGLSFVSAFYLAVGY</sequence>
<protein>
    <submittedName>
        <fullName evidence="12">Succinate dehydrogenase subunit C</fullName>
    </submittedName>
</protein>
<dbReference type="InterPro" id="IPR014314">
    <property type="entry name" value="Succ_DH_cytb556"/>
</dbReference>
<dbReference type="InterPro" id="IPR034804">
    <property type="entry name" value="SQR/QFR_C/D"/>
</dbReference>
<dbReference type="InterPro" id="IPR000701">
    <property type="entry name" value="SuccDH_FuR_B_TM-su"/>
</dbReference>
<reference evidence="11 14" key="2">
    <citation type="submission" date="2019-07" db="EMBL/GenBank/DDBJ databases">
        <title>Venturia inaequalis Genome Resource.</title>
        <authorList>
            <person name="Lichtner F.J."/>
        </authorList>
    </citation>
    <scope>NUCLEOTIDE SEQUENCE [LARGE SCALE GENOMIC DNA]</scope>
    <source>
        <strain evidence="9 13">120213</strain>
        <strain evidence="10">Bline_iso_100314</strain>
        <strain evidence="11 14">DMI_063113</strain>
    </source>
</reference>
<feature type="transmembrane region" description="Helical" evidence="8">
    <location>
        <begin position="123"/>
        <end position="144"/>
    </location>
</feature>
<dbReference type="AlphaFoldDB" id="A0A370JIY7"/>
<dbReference type="EMBL" id="WNWQ01000026">
    <property type="protein sequence ID" value="KAE9983631.1"/>
    <property type="molecule type" value="Genomic_DNA"/>
</dbReference>
<gene>
    <name evidence="12" type="primary">SDHC</name>
    <name evidence="10" type="ORF">BLS_004001</name>
    <name evidence="11" type="ORF">EG327_009797</name>
    <name evidence="9" type="ORF">EG328_011044</name>
</gene>
<accession>A0A370JIY7</accession>
<keyword evidence="14" id="KW-1185">Reference proteome</keyword>
<dbReference type="SUPFAM" id="SSF81343">
    <property type="entry name" value="Fumarate reductase respiratory complex transmembrane subunits"/>
    <property type="match status" value="1"/>
</dbReference>
<reference evidence="12" key="1">
    <citation type="submission" date="2018-06" db="EMBL/GenBank/DDBJ databases">
        <title>Characterization of the VisdhC and VisdhD genes in Venturia inaequalis, and sensitivity to fluxapyroxad, pydiflumetofen, inpyrfluxam, and benzovindiflupyr.</title>
        <authorList>
            <person name="Ayer K.M."/>
            <person name="Villani S.M."/>
            <person name="Cox K.D."/>
        </authorList>
    </citation>
    <scope>NUCLEOTIDE SEQUENCE</scope>
    <source>
        <strain evidence="12">10-3-14</strain>
    </source>
</reference>
<evidence type="ECO:0000313" key="11">
    <source>
        <dbReference type="EMBL" id="KAE9992184.1"/>
    </source>
</evidence>
<feature type="transmembrane region" description="Helical" evidence="8">
    <location>
        <begin position="90"/>
        <end position="111"/>
    </location>
</feature>
<dbReference type="GO" id="GO:0006099">
    <property type="term" value="P:tricarboxylic acid cycle"/>
    <property type="evidence" value="ECO:0007669"/>
    <property type="project" value="InterPro"/>
</dbReference>
<keyword evidence="7 8" id="KW-0472">Membrane</keyword>
<keyword evidence="3 8" id="KW-0812">Transmembrane</keyword>
<evidence type="ECO:0000256" key="3">
    <source>
        <dbReference type="ARBA" id="ARBA00022692"/>
    </source>
</evidence>
<evidence type="ECO:0000313" key="14">
    <source>
        <dbReference type="Proteomes" id="UP000490939"/>
    </source>
</evidence>
<dbReference type="GO" id="GO:0005739">
    <property type="term" value="C:mitochondrion"/>
    <property type="evidence" value="ECO:0007669"/>
    <property type="project" value="GOC"/>
</dbReference>
<dbReference type="PANTHER" id="PTHR10978">
    <property type="entry name" value="SUCCINATE DEHYDROGENASE CYTOCHROME B560 SUBUNIT"/>
    <property type="match status" value="1"/>
</dbReference>
<evidence type="ECO:0000313" key="9">
    <source>
        <dbReference type="EMBL" id="KAE9982248.1"/>
    </source>
</evidence>
<dbReference type="Pfam" id="PF01127">
    <property type="entry name" value="Sdh_cyt"/>
    <property type="match status" value="1"/>
</dbReference>
<evidence type="ECO:0000313" key="13">
    <source>
        <dbReference type="Proteomes" id="UP000447873"/>
    </source>
</evidence>
<evidence type="ECO:0000256" key="4">
    <source>
        <dbReference type="ARBA" id="ARBA00022723"/>
    </source>
</evidence>
<dbReference type="GO" id="GO:0046872">
    <property type="term" value="F:metal ion binding"/>
    <property type="evidence" value="ECO:0007669"/>
    <property type="project" value="UniProtKB-KW"/>
</dbReference>
<dbReference type="PANTHER" id="PTHR10978:SF5">
    <property type="entry name" value="SUCCINATE DEHYDROGENASE CYTOCHROME B560 SUBUNIT, MITOCHONDRIAL"/>
    <property type="match status" value="1"/>
</dbReference>
<keyword evidence="4" id="KW-0479">Metal-binding</keyword>
<dbReference type="Proteomes" id="UP000433883">
    <property type="component" value="Unassembled WGS sequence"/>
</dbReference>
<evidence type="ECO:0000256" key="6">
    <source>
        <dbReference type="ARBA" id="ARBA00023004"/>
    </source>
</evidence>
<dbReference type="OrthoDB" id="588261at2759"/>
<dbReference type="GO" id="GO:0016020">
    <property type="term" value="C:membrane"/>
    <property type="evidence" value="ECO:0007669"/>
    <property type="project" value="UniProtKB-SubCell"/>
</dbReference>
<evidence type="ECO:0000256" key="7">
    <source>
        <dbReference type="ARBA" id="ARBA00023136"/>
    </source>
</evidence>
<evidence type="ECO:0000256" key="8">
    <source>
        <dbReference type="SAM" id="Phobius"/>
    </source>
</evidence>
<evidence type="ECO:0000256" key="5">
    <source>
        <dbReference type="ARBA" id="ARBA00022989"/>
    </source>
</evidence>
<dbReference type="Proteomes" id="UP000447873">
    <property type="component" value="Unassembled WGS sequence"/>
</dbReference>
<dbReference type="EMBL" id="MH484042">
    <property type="protein sequence ID" value="QBH70217.1"/>
    <property type="molecule type" value="Genomic_DNA"/>
</dbReference>
<evidence type="ECO:0000256" key="2">
    <source>
        <dbReference type="ARBA" id="ARBA00022617"/>
    </source>
</evidence>
<keyword evidence="5 8" id="KW-1133">Transmembrane helix</keyword>
<dbReference type="EMBL" id="WNWR01000067">
    <property type="protein sequence ID" value="KAE9992184.1"/>
    <property type="molecule type" value="Genomic_DNA"/>
</dbReference>
<keyword evidence="6" id="KW-0408">Iron</keyword>
<dbReference type="Proteomes" id="UP000490939">
    <property type="component" value="Unassembled WGS sequence"/>
</dbReference>
<dbReference type="Gene3D" id="1.20.1300.10">
    <property type="entry name" value="Fumarate reductase/succinate dehydrogenase, transmembrane subunit"/>
    <property type="match status" value="1"/>
</dbReference>